<dbReference type="Proteomes" id="UP000266841">
    <property type="component" value="Unassembled WGS sequence"/>
</dbReference>
<reference evidence="2 3" key="1">
    <citation type="journal article" date="2012" name="Genome Biol.">
        <title>Genome and low-iron response of an oceanic diatom adapted to chronic iron limitation.</title>
        <authorList>
            <person name="Lommer M."/>
            <person name="Specht M."/>
            <person name="Roy A.S."/>
            <person name="Kraemer L."/>
            <person name="Andreson R."/>
            <person name="Gutowska M.A."/>
            <person name="Wolf J."/>
            <person name="Bergner S.V."/>
            <person name="Schilhabel M.B."/>
            <person name="Klostermeier U.C."/>
            <person name="Beiko R.G."/>
            <person name="Rosenstiel P."/>
            <person name="Hippler M."/>
            <person name="Laroche J."/>
        </authorList>
    </citation>
    <scope>NUCLEOTIDE SEQUENCE [LARGE SCALE GENOMIC DNA]</scope>
    <source>
        <strain evidence="2 3">CCMP1005</strain>
    </source>
</reference>
<evidence type="ECO:0000313" key="2">
    <source>
        <dbReference type="EMBL" id="EJK53737.1"/>
    </source>
</evidence>
<accession>K0S4D9</accession>
<dbReference type="AlphaFoldDB" id="K0S4D9"/>
<proteinExistence type="predicted"/>
<feature type="domain" description="DUF1995" evidence="1">
    <location>
        <begin position="5"/>
        <end position="211"/>
    </location>
</feature>
<gene>
    <name evidence="2" type="ORF">THAOC_26763</name>
</gene>
<dbReference type="Pfam" id="PF09353">
    <property type="entry name" value="DUF1995"/>
    <property type="match status" value="1"/>
</dbReference>
<protein>
    <recommendedName>
        <fullName evidence="1">DUF1995 domain-containing protein</fullName>
    </recommendedName>
</protein>
<name>K0S4D9_THAOC</name>
<dbReference type="PANTHER" id="PTHR35509:SF1">
    <property type="entry name" value="DOMAIN PROTEIN, PUTATIVE (DUF1995)-RELATED"/>
    <property type="match status" value="1"/>
</dbReference>
<evidence type="ECO:0000259" key="1">
    <source>
        <dbReference type="Pfam" id="PF09353"/>
    </source>
</evidence>
<dbReference type="InterPro" id="IPR053021">
    <property type="entry name" value="Chloroplast_ADK"/>
</dbReference>
<dbReference type="OrthoDB" id="427467at2759"/>
<organism evidence="2 3">
    <name type="scientific">Thalassiosira oceanica</name>
    <name type="common">Marine diatom</name>
    <dbReference type="NCBI Taxonomy" id="159749"/>
    <lineage>
        <taxon>Eukaryota</taxon>
        <taxon>Sar</taxon>
        <taxon>Stramenopiles</taxon>
        <taxon>Ochrophyta</taxon>
        <taxon>Bacillariophyta</taxon>
        <taxon>Coscinodiscophyceae</taxon>
        <taxon>Thalassiosirophycidae</taxon>
        <taxon>Thalassiosirales</taxon>
        <taxon>Thalassiosiraceae</taxon>
        <taxon>Thalassiosira</taxon>
    </lineage>
</organism>
<keyword evidence="3" id="KW-1185">Reference proteome</keyword>
<dbReference type="OMA" id="TAICNIV"/>
<dbReference type="InterPro" id="IPR018962">
    <property type="entry name" value="DUF1995"/>
</dbReference>
<dbReference type="EMBL" id="AGNL01037150">
    <property type="protein sequence ID" value="EJK53737.1"/>
    <property type="molecule type" value="Genomic_DNA"/>
</dbReference>
<evidence type="ECO:0000313" key="3">
    <source>
        <dbReference type="Proteomes" id="UP000266841"/>
    </source>
</evidence>
<dbReference type="eggNOG" id="ENOG502S3S4">
    <property type="taxonomic scope" value="Eukaryota"/>
</dbReference>
<dbReference type="PANTHER" id="PTHR35509">
    <property type="entry name" value="DOMAIN PROTEIN, PUTATIVE (DUF1995)-RELATED"/>
    <property type="match status" value="1"/>
</dbReference>
<comment type="caution">
    <text evidence="2">The sequence shown here is derived from an EMBL/GenBank/DDBJ whole genome shotgun (WGS) entry which is preliminary data.</text>
</comment>
<sequence>MEKLERSNRELARLFVEMFQPLGGDHITCVFNNENLADVARKQWANDLSAECSVSAIDRKRRKSGGIGKKGKKKKAKGFAAVMADAVEDDGSSGPFKLRDGTEVAIFVSPGPKELIAIERICNEVGMGTCVILLNARLSTLDKFASDDARNLFMEEFEPVWNLSAAPQEDAPSCLINRSYPNDWLIARKPKVGTPKTIKTQSTKFSAEDCRQAYESIEVSDIERQGERLAENFASWLK</sequence>